<protein>
    <recommendedName>
        <fullName evidence="2">UPF0251 protein SAMN02745123_02328</fullName>
    </recommendedName>
</protein>
<evidence type="ECO:0000313" key="3">
    <source>
        <dbReference type="EMBL" id="SHK57056.1"/>
    </source>
</evidence>
<evidence type="ECO:0000313" key="4">
    <source>
        <dbReference type="Proteomes" id="UP000183997"/>
    </source>
</evidence>
<dbReference type="OrthoDB" id="280278at2"/>
<evidence type="ECO:0000256" key="1">
    <source>
        <dbReference type="ARBA" id="ARBA00009350"/>
    </source>
</evidence>
<dbReference type="AlphaFoldDB" id="A0A1M6TJI5"/>
<dbReference type="Pfam" id="PF02001">
    <property type="entry name" value="DUF134"/>
    <property type="match status" value="1"/>
</dbReference>
<dbReference type="GO" id="GO:0003677">
    <property type="term" value="F:DNA binding"/>
    <property type="evidence" value="ECO:0007669"/>
    <property type="project" value="UniProtKB-KW"/>
</dbReference>
<dbReference type="EMBL" id="FRAR01000017">
    <property type="protein sequence ID" value="SHK57056.1"/>
    <property type="molecule type" value="Genomic_DNA"/>
</dbReference>
<proteinExistence type="inferred from homology"/>
<name>A0A1M6TJI5_9FIRM</name>
<dbReference type="PANTHER" id="PTHR37478">
    <property type="match status" value="1"/>
</dbReference>
<dbReference type="STRING" id="1121421.SAMN02745123_02328"/>
<dbReference type="InterPro" id="IPR002852">
    <property type="entry name" value="UPF0251"/>
</dbReference>
<dbReference type="PANTHER" id="PTHR37478:SF2">
    <property type="entry name" value="UPF0251 PROTEIN TK0562"/>
    <property type="match status" value="1"/>
</dbReference>
<organism evidence="3 4">
    <name type="scientific">Desulforamulus aeronauticus DSM 10349</name>
    <dbReference type="NCBI Taxonomy" id="1121421"/>
    <lineage>
        <taxon>Bacteria</taxon>
        <taxon>Bacillati</taxon>
        <taxon>Bacillota</taxon>
        <taxon>Clostridia</taxon>
        <taxon>Eubacteriales</taxon>
        <taxon>Peptococcaceae</taxon>
        <taxon>Desulforamulus</taxon>
    </lineage>
</organism>
<dbReference type="RefSeq" id="WP_072914482.1">
    <property type="nucleotide sequence ID" value="NZ_FRAR01000017.1"/>
</dbReference>
<dbReference type="Proteomes" id="UP000183997">
    <property type="component" value="Unassembled WGS sequence"/>
</dbReference>
<evidence type="ECO:0000256" key="2">
    <source>
        <dbReference type="HAMAP-Rule" id="MF_00674"/>
    </source>
</evidence>
<sequence>MARPPKCRLVERLPMVTYFKPQGIPMSQLSEVVLTVEELEAVRLSDLEGLEQEFCAEKMAVSRPTFQRMITGARKKISEALINGLAIRVEGGNFRLSLSSLECGQCGHRWEGTFCRHHTKCPKCCSKNWRTLVRESGKMHIGGGGEKDE</sequence>
<gene>
    <name evidence="3" type="ORF">SAMN02745123_02328</name>
</gene>
<dbReference type="HAMAP" id="MF_00674">
    <property type="entry name" value="UPF0251"/>
    <property type="match status" value="1"/>
</dbReference>
<keyword evidence="3" id="KW-0238">DNA-binding</keyword>
<keyword evidence="4" id="KW-1185">Reference proteome</keyword>
<reference evidence="4" key="1">
    <citation type="submission" date="2016-11" db="EMBL/GenBank/DDBJ databases">
        <authorList>
            <person name="Varghese N."/>
            <person name="Submissions S."/>
        </authorList>
    </citation>
    <scope>NUCLEOTIDE SEQUENCE [LARGE SCALE GENOMIC DNA]</scope>
    <source>
        <strain evidence="4">DSM 10349</strain>
    </source>
</reference>
<comment type="similarity">
    <text evidence="1 2">Belongs to the UPF0251 family.</text>
</comment>
<accession>A0A1M6TJI5</accession>